<sequence length="301" mass="35116">MPPGKRTIKFGGKSGILPRLRPIFKTPIRPKNDHELAEDANIEQGYAENVPLPKKRGFKFQRTLTPKPVISVEERIRKTIDETTPKVDVSKLSEEEKWKHQVGEIRRQHLREAYLKEHERLKKIDELENIKHEKEKEKQQLNKQHLEESEASKLTIPTMEDYLKGPIVRQRTFEEQTIIDAKRVLNRKMTELELKEEKANELLELYHASSKFIINEEQLQKAIIEAFQSDINKFENAQLSVKDKMRGLKDPSKELERSENMFLDSIVGELNGKPGLDIVKDTIDGQIEKLRREAELAINKD</sequence>
<keyword evidence="1" id="KW-0689">Ribosomal protein</keyword>
<comment type="caution">
    <text evidence="1">The sequence shown here is derived from an EMBL/GenBank/DDBJ whole genome shotgun (WGS) entry which is preliminary data.</text>
</comment>
<evidence type="ECO:0000313" key="2">
    <source>
        <dbReference type="Proteomes" id="UP001152531"/>
    </source>
</evidence>
<gene>
    <name evidence="1" type="ORF">CLIB1444_02S15522</name>
</gene>
<reference evidence="1" key="1">
    <citation type="submission" date="2022-06" db="EMBL/GenBank/DDBJ databases">
        <authorList>
            <person name="Legras J.-L."/>
            <person name="Devillers H."/>
            <person name="Grondin C."/>
        </authorList>
    </citation>
    <scope>NUCLEOTIDE SEQUENCE</scope>
    <source>
        <strain evidence="1">CLIB 1444</strain>
    </source>
</reference>
<accession>A0ACA9Y4M6</accession>
<organism evidence="1 2">
    <name type="scientific">[Candida] jaroonii</name>
    <dbReference type="NCBI Taxonomy" id="467808"/>
    <lineage>
        <taxon>Eukaryota</taxon>
        <taxon>Fungi</taxon>
        <taxon>Dikarya</taxon>
        <taxon>Ascomycota</taxon>
        <taxon>Saccharomycotina</taxon>
        <taxon>Pichiomycetes</taxon>
        <taxon>Debaryomycetaceae</taxon>
        <taxon>Yamadazyma</taxon>
    </lineage>
</organism>
<protein>
    <submittedName>
        <fullName evidence="1">37S ribosomal protein Pet123p, mitochondrial</fullName>
    </submittedName>
</protein>
<keyword evidence="2" id="KW-1185">Reference proteome</keyword>
<name>A0ACA9Y4M6_9ASCO</name>
<dbReference type="EMBL" id="CALSDN010000002">
    <property type="protein sequence ID" value="CAH6719743.1"/>
    <property type="molecule type" value="Genomic_DNA"/>
</dbReference>
<evidence type="ECO:0000313" key="1">
    <source>
        <dbReference type="EMBL" id="CAH6719743.1"/>
    </source>
</evidence>
<dbReference type="Proteomes" id="UP001152531">
    <property type="component" value="Unassembled WGS sequence"/>
</dbReference>
<keyword evidence="1" id="KW-0687">Ribonucleoprotein</keyword>
<proteinExistence type="predicted"/>